<keyword evidence="2 6" id="KW-0645">Protease</keyword>
<evidence type="ECO:0000256" key="3">
    <source>
        <dbReference type="ARBA" id="ARBA00022801"/>
    </source>
</evidence>
<name>A0ABX1V5D4_9GAMM</name>
<protein>
    <submittedName>
        <fullName evidence="6">HK97 family phage prohead protease</fullName>
    </submittedName>
</protein>
<sequence length="247" mass="27688">MKNKLHVRNKFSPNMPKVHCRRMPVVADNLRFINTDEKTGVVKISGYAVKWDSINYHGEKFLRGAFAEVCAAFAAGTKKIHAYYNHGWRLWYVSAQLAMRIGKYTTLQEDDVGLYVELEFTPGLAIARDVAAMVQHGTIDGFSIAFYPVGDLDYEDKGTHVEIRRADMYEISVVDEPSDDAARVINDATIEAIESEDDAEDLLRSLGLAGDYSKKLIARLTDVHKPKEDPAPKPAPKEDPLAFLDKV</sequence>
<evidence type="ECO:0000256" key="4">
    <source>
        <dbReference type="SAM" id="MobiDB-lite"/>
    </source>
</evidence>
<keyword evidence="7" id="KW-1185">Reference proteome</keyword>
<keyword evidence="1" id="KW-1188">Viral release from host cell</keyword>
<evidence type="ECO:0000256" key="2">
    <source>
        <dbReference type="ARBA" id="ARBA00022670"/>
    </source>
</evidence>
<comment type="caution">
    <text evidence="6">The sequence shown here is derived from an EMBL/GenBank/DDBJ whole genome shotgun (WGS) entry which is preliminary data.</text>
</comment>
<evidence type="ECO:0000313" key="7">
    <source>
        <dbReference type="Proteomes" id="UP000546536"/>
    </source>
</evidence>
<organism evidence="6 7">
    <name type="scientific">Acinetobacter terrae</name>
    <dbReference type="NCBI Taxonomy" id="2731247"/>
    <lineage>
        <taxon>Bacteria</taxon>
        <taxon>Pseudomonadati</taxon>
        <taxon>Pseudomonadota</taxon>
        <taxon>Gammaproteobacteria</taxon>
        <taxon>Moraxellales</taxon>
        <taxon>Moraxellaceae</taxon>
        <taxon>Acinetobacter</taxon>
        <taxon>Acinetobacter Taxon 24</taxon>
    </lineage>
</organism>
<keyword evidence="3" id="KW-0378">Hydrolase</keyword>
<gene>
    <name evidence="6" type="ORF">HLH13_10850</name>
</gene>
<dbReference type="InterPro" id="IPR006433">
    <property type="entry name" value="Prohead_protease"/>
</dbReference>
<evidence type="ECO:0000313" key="6">
    <source>
        <dbReference type="EMBL" id="NNH88190.1"/>
    </source>
</evidence>
<evidence type="ECO:0000259" key="5">
    <source>
        <dbReference type="Pfam" id="PF04586"/>
    </source>
</evidence>
<dbReference type="RefSeq" id="WP_171544695.1">
    <property type="nucleotide sequence ID" value="NZ_JABERG010000016.1"/>
</dbReference>
<dbReference type="EMBL" id="JABERG010000016">
    <property type="protein sequence ID" value="NNH88190.1"/>
    <property type="molecule type" value="Genomic_DNA"/>
</dbReference>
<feature type="domain" description="Prohead serine protease" evidence="5">
    <location>
        <begin position="35"/>
        <end position="191"/>
    </location>
</feature>
<evidence type="ECO:0000256" key="1">
    <source>
        <dbReference type="ARBA" id="ARBA00022612"/>
    </source>
</evidence>
<dbReference type="GO" id="GO:0008233">
    <property type="term" value="F:peptidase activity"/>
    <property type="evidence" value="ECO:0007669"/>
    <property type="project" value="UniProtKB-KW"/>
</dbReference>
<dbReference type="Pfam" id="PF04586">
    <property type="entry name" value="Peptidase_S78"/>
    <property type="match status" value="1"/>
</dbReference>
<reference evidence="6 7" key="1">
    <citation type="submission" date="2020-04" db="EMBL/GenBank/DDBJ databases">
        <title>Acinetobacter Taxon 24.</title>
        <authorList>
            <person name="Nemec A."/>
            <person name="Radolfova-Krizova L."/>
            <person name="Higgins P.G."/>
            <person name="Spanelova P."/>
        </authorList>
    </citation>
    <scope>NUCLEOTIDE SEQUENCE [LARGE SCALE GENOMIC DNA]</scope>
    <source>
        <strain evidence="6 7">ANC 4279</strain>
    </source>
</reference>
<dbReference type="Proteomes" id="UP000546536">
    <property type="component" value="Unassembled WGS sequence"/>
</dbReference>
<feature type="region of interest" description="Disordered" evidence="4">
    <location>
        <begin position="223"/>
        <end position="247"/>
    </location>
</feature>
<dbReference type="NCBIfam" id="TIGR01543">
    <property type="entry name" value="proheadase_HK97"/>
    <property type="match status" value="1"/>
</dbReference>
<proteinExistence type="predicted"/>
<accession>A0ABX1V5D4</accession>
<dbReference type="InterPro" id="IPR054613">
    <property type="entry name" value="Peptidase_S78_dom"/>
</dbReference>
<dbReference type="GO" id="GO:0006508">
    <property type="term" value="P:proteolysis"/>
    <property type="evidence" value="ECO:0007669"/>
    <property type="project" value="UniProtKB-KW"/>
</dbReference>